<name>A0A9P4LNF9_9PLEO</name>
<gene>
    <name evidence="2" type="ORF">EK21DRAFT_112554</name>
</gene>
<evidence type="ECO:0000313" key="3">
    <source>
        <dbReference type="Proteomes" id="UP000799777"/>
    </source>
</evidence>
<dbReference type="AlphaFoldDB" id="A0A9P4LNF9"/>
<evidence type="ECO:0000313" key="2">
    <source>
        <dbReference type="EMBL" id="KAF2029879.1"/>
    </source>
</evidence>
<sequence length="302" mass="34149">MPYSDFDVGHLQGVPRNTIQSQCNFADLSRWGYTIDEHEFDEYCDFSPHRPNQKGQPKHEGNYWGIAPYLTSLGFSDKCIEEGGKWIASAVYHSDPYLEDKDGKHVPEKDQTYRDPNGKVRKVTDAYFHMAVSPEGGIMAQNRLGPRDAVLDLHPEGFSKAELVALWQSSDMMWAIPKGFGFAQFLIQHKNLVGLKKIDSVNLFQCENPFQTACMLFWVQNLAQPLPVLPQDFAPKDPGMQPPTHDDPNAKPVENSHNVPRSGVEPPTEALKARTLEKRNVVREHIFRVNEIGDVTLSLAYT</sequence>
<dbReference type="Proteomes" id="UP000799777">
    <property type="component" value="Unassembled WGS sequence"/>
</dbReference>
<proteinExistence type="predicted"/>
<feature type="region of interest" description="Disordered" evidence="1">
    <location>
        <begin position="231"/>
        <end position="270"/>
    </location>
</feature>
<dbReference type="EMBL" id="ML978196">
    <property type="protein sequence ID" value="KAF2029879.1"/>
    <property type="molecule type" value="Genomic_DNA"/>
</dbReference>
<comment type="caution">
    <text evidence="2">The sequence shown here is derived from an EMBL/GenBank/DDBJ whole genome shotgun (WGS) entry which is preliminary data.</text>
</comment>
<organism evidence="2 3">
    <name type="scientific">Setomelanomma holmii</name>
    <dbReference type="NCBI Taxonomy" id="210430"/>
    <lineage>
        <taxon>Eukaryota</taxon>
        <taxon>Fungi</taxon>
        <taxon>Dikarya</taxon>
        <taxon>Ascomycota</taxon>
        <taxon>Pezizomycotina</taxon>
        <taxon>Dothideomycetes</taxon>
        <taxon>Pleosporomycetidae</taxon>
        <taxon>Pleosporales</taxon>
        <taxon>Pleosporineae</taxon>
        <taxon>Phaeosphaeriaceae</taxon>
        <taxon>Setomelanomma</taxon>
    </lineage>
</organism>
<accession>A0A9P4LNF9</accession>
<dbReference type="OrthoDB" id="5337308at2759"/>
<keyword evidence="3" id="KW-1185">Reference proteome</keyword>
<reference evidence="2" key="1">
    <citation type="journal article" date="2020" name="Stud. Mycol.">
        <title>101 Dothideomycetes genomes: a test case for predicting lifestyles and emergence of pathogens.</title>
        <authorList>
            <person name="Haridas S."/>
            <person name="Albert R."/>
            <person name="Binder M."/>
            <person name="Bloem J."/>
            <person name="Labutti K."/>
            <person name="Salamov A."/>
            <person name="Andreopoulos B."/>
            <person name="Baker S."/>
            <person name="Barry K."/>
            <person name="Bills G."/>
            <person name="Bluhm B."/>
            <person name="Cannon C."/>
            <person name="Castanera R."/>
            <person name="Culley D."/>
            <person name="Daum C."/>
            <person name="Ezra D."/>
            <person name="Gonzalez J."/>
            <person name="Henrissat B."/>
            <person name="Kuo A."/>
            <person name="Liang C."/>
            <person name="Lipzen A."/>
            <person name="Lutzoni F."/>
            <person name="Magnuson J."/>
            <person name="Mondo S."/>
            <person name="Nolan M."/>
            <person name="Ohm R."/>
            <person name="Pangilinan J."/>
            <person name="Park H.-J."/>
            <person name="Ramirez L."/>
            <person name="Alfaro M."/>
            <person name="Sun H."/>
            <person name="Tritt A."/>
            <person name="Yoshinaga Y."/>
            <person name="Zwiers L.-H."/>
            <person name="Turgeon B."/>
            <person name="Goodwin S."/>
            <person name="Spatafora J."/>
            <person name="Crous P."/>
            <person name="Grigoriev I."/>
        </authorList>
    </citation>
    <scope>NUCLEOTIDE SEQUENCE</scope>
    <source>
        <strain evidence="2">CBS 110217</strain>
    </source>
</reference>
<protein>
    <submittedName>
        <fullName evidence="2">Uncharacterized protein</fullName>
    </submittedName>
</protein>
<evidence type="ECO:0000256" key="1">
    <source>
        <dbReference type="SAM" id="MobiDB-lite"/>
    </source>
</evidence>